<gene>
    <name evidence="9" type="ORF">JOC83_001281</name>
</gene>
<comment type="caution">
    <text evidence="9">The sequence shown here is derived from an EMBL/GenBank/DDBJ whole genome shotgun (WGS) entry which is preliminary data.</text>
</comment>
<feature type="domain" description="EamA" evidence="8">
    <location>
        <begin position="6"/>
        <end position="138"/>
    </location>
</feature>
<protein>
    <submittedName>
        <fullName evidence="9">Drug/metabolite transporter (DMT)-like permease</fullName>
    </submittedName>
</protein>
<accession>A0ABS2QU52</accession>
<evidence type="ECO:0000256" key="2">
    <source>
        <dbReference type="ARBA" id="ARBA00007362"/>
    </source>
</evidence>
<feature type="transmembrane region" description="Helical" evidence="7">
    <location>
        <begin position="66"/>
        <end position="84"/>
    </location>
</feature>
<dbReference type="PANTHER" id="PTHR32322:SF18">
    <property type="entry name" value="S-ADENOSYLMETHIONINE_S-ADENOSYLHOMOCYSTEINE TRANSPORTER"/>
    <property type="match status" value="1"/>
</dbReference>
<feature type="transmembrane region" description="Helical" evidence="7">
    <location>
        <begin position="212"/>
        <end position="234"/>
    </location>
</feature>
<feature type="transmembrane region" description="Helical" evidence="7">
    <location>
        <begin position="246"/>
        <end position="265"/>
    </location>
</feature>
<comment type="subcellular location">
    <subcellularLocation>
        <location evidence="1">Cell membrane</location>
        <topology evidence="1">Multi-pass membrane protein</topology>
    </subcellularLocation>
</comment>
<evidence type="ECO:0000256" key="5">
    <source>
        <dbReference type="ARBA" id="ARBA00022989"/>
    </source>
</evidence>
<keyword evidence="5 7" id="KW-1133">Transmembrane helix</keyword>
<feature type="transmembrane region" description="Helical" evidence="7">
    <location>
        <begin position="34"/>
        <end position="54"/>
    </location>
</feature>
<evidence type="ECO:0000256" key="4">
    <source>
        <dbReference type="ARBA" id="ARBA00022692"/>
    </source>
</evidence>
<evidence type="ECO:0000259" key="8">
    <source>
        <dbReference type="Pfam" id="PF00892"/>
    </source>
</evidence>
<keyword evidence="4 7" id="KW-0812">Transmembrane</keyword>
<dbReference type="InterPro" id="IPR037185">
    <property type="entry name" value="EmrE-like"/>
</dbReference>
<evidence type="ECO:0000256" key="1">
    <source>
        <dbReference type="ARBA" id="ARBA00004651"/>
    </source>
</evidence>
<reference evidence="9 10" key="1">
    <citation type="submission" date="2021-01" db="EMBL/GenBank/DDBJ databases">
        <title>Genomic Encyclopedia of Type Strains, Phase IV (KMG-IV): sequencing the most valuable type-strain genomes for metagenomic binning, comparative biology and taxonomic classification.</title>
        <authorList>
            <person name="Goeker M."/>
        </authorList>
    </citation>
    <scope>NUCLEOTIDE SEQUENCE [LARGE SCALE GENOMIC DNA]</scope>
    <source>
        <strain evidence="9 10">DSM 104297</strain>
    </source>
</reference>
<dbReference type="RefSeq" id="WP_205185455.1">
    <property type="nucleotide sequence ID" value="NZ_JAFBFC010000002.1"/>
</dbReference>
<organism evidence="9 10">
    <name type="scientific">Priestia iocasae</name>
    <dbReference type="NCBI Taxonomy" id="2291674"/>
    <lineage>
        <taxon>Bacteria</taxon>
        <taxon>Bacillati</taxon>
        <taxon>Bacillota</taxon>
        <taxon>Bacilli</taxon>
        <taxon>Bacillales</taxon>
        <taxon>Bacillaceae</taxon>
        <taxon>Priestia</taxon>
    </lineage>
</organism>
<feature type="transmembrane region" description="Helical" evidence="7">
    <location>
        <begin position="121"/>
        <end position="139"/>
    </location>
</feature>
<dbReference type="InterPro" id="IPR050638">
    <property type="entry name" value="AA-Vitamin_Transporters"/>
</dbReference>
<dbReference type="Proteomes" id="UP000809829">
    <property type="component" value="Unassembled WGS sequence"/>
</dbReference>
<dbReference type="Pfam" id="PF00892">
    <property type="entry name" value="EamA"/>
    <property type="match status" value="2"/>
</dbReference>
<dbReference type="Gene3D" id="1.10.3730.20">
    <property type="match status" value="1"/>
</dbReference>
<keyword evidence="3" id="KW-1003">Cell membrane</keyword>
<dbReference type="EMBL" id="JAFBFC010000002">
    <property type="protein sequence ID" value="MBM7702447.1"/>
    <property type="molecule type" value="Genomic_DNA"/>
</dbReference>
<name>A0ABS2QU52_9BACI</name>
<dbReference type="PANTHER" id="PTHR32322">
    <property type="entry name" value="INNER MEMBRANE TRANSPORTER"/>
    <property type="match status" value="1"/>
</dbReference>
<evidence type="ECO:0000313" key="10">
    <source>
        <dbReference type="Proteomes" id="UP000809829"/>
    </source>
</evidence>
<evidence type="ECO:0000313" key="9">
    <source>
        <dbReference type="EMBL" id="MBM7702447.1"/>
    </source>
</evidence>
<proteinExistence type="inferred from homology"/>
<evidence type="ECO:0000256" key="3">
    <source>
        <dbReference type="ARBA" id="ARBA00022475"/>
    </source>
</evidence>
<dbReference type="InterPro" id="IPR000620">
    <property type="entry name" value="EamA_dom"/>
</dbReference>
<feature type="transmembrane region" description="Helical" evidence="7">
    <location>
        <begin position="181"/>
        <end position="200"/>
    </location>
</feature>
<evidence type="ECO:0000256" key="7">
    <source>
        <dbReference type="SAM" id="Phobius"/>
    </source>
</evidence>
<feature type="transmembrane region" description="Helical" evidence="7">
    <location>
        <begin position="271"/>
        <end position="291"/>
    </location>
</feature>
<feature type="domain" description="EamA" evidence="8">
    <location>
        <begin position="150"/>
        <end position="286"/>
    </location>
</feature>
<keyword evidence="6 7" id="KW-0472">Membrane</keyword>
<dbReference type="SUPFAM" id="SSF103481">
    <property type="entry name" value="Multidrug resistance efflux transporter EmrE"/>
    <property type="match status" value="2"/>
</dbReference>
<feature type="transmembrane region" description="Helical" evidence="7">
    <location>
        <begin position="96"/>
        <end position="114"/>
    </location>
</feature>
<comment type="similarity">
    <text evidence="2">Belongs to the EamA transporter family.</text>
</comment>
<feature type="transmembrane region" description="Helical" evidence="7">
    <location>
        <begin position="145"/>
        <end position="169"/>
    </location>
</feature>
<evidence type="ECO:0000256" key="6">
    <source>
        <dbReference type="ARBA" id="ARBA00023136"/>
    </source>
</evidence>
<keyword evidence="10" id="KW-1185">Reference proteome</keyword>
<feature type="transmembrane region" description="Helical" evidence="7">
    <location>
        <begin position="7"/>
        <end position="28"/>
    </location>
</feature>
<sequence>MEKYKVYLLLVLVMLAWGMNVVALKILVTNFAPVTMTAIRVFIAGLFVLLFLYATKQARHLSKKEFVFITLVGLLNVVGHHVFLSLGLKQTSASNGGLILGMAPILTTICAVLFLGTKLTFLRFLGVLFGFTGVVFIVLTRSGGVTTGAIGDLFVFLSLVTQAVSYVFIKKAATTLDARLMTGWMLVTGAFFLLLISFVIEPGGMQTMTQGSAGVWAIFFGSALIATAFGHMMYNQAVQHIGAAEAAIFGNLNPFFALLSSAIFLNEAIRTEQLLAFLLIVAGVLMGSGIMERRKAKATVQA</sequence>